<name>A0A0M0F5A9_CELCE</name>
<gene>
    <name evidence="2" type="ORF">M768_13700</name>
</gene>
<keyword evidence="1" id="KW-0472">Membrane</keyword>
<comment type="caution">
    <text evidence="2">The sequence shown here is derived from an EMBL/GenBank/DDBJ whole genome shotgun (WGS) entry which is preliminary data.</text>
</comment>
<keyword evidence="1" id="KW-0812">Transmembrane</keyword>
<proteinExistence type="predicted"/>
<feature type="transmembrane region" description="Helical" evidence="1">
    <location>
        <begin position="21"/>
        <end position="44"/>
    </location>
</feature>
<evidence type="ECO:0000256" key="1">
    <source>
        <dbReference type="SAM" id="Phobius"/>
    </source>
</evidence>
<organism evidence="2 3">
    <name type="scientific">Cellulosimicrobium cellulans F16</name>
    <dbReference type="NCBI Taxonomy" id="1350482"/>
    <lineage>
        <taxon>Bacteria</taxon>
        <taxon>Bacillati</taxon>
        <taxon>Actinomycetota</taxon>
        <taxon>Actinomycetes</taxon>
        <taxon>Micrococcales</taxon>
        <taxon>Promicromonosporaceae</taxon>
        <taxon>Cellulosimicrobium</taxon>
    </lineage>
</organism>
<evidence type="ECO:0000313" key="3">
    <source>
        <dbReference type="Proteomes" id="UP000037387"/>
    </source>
</evidence>
<dbReference type="Proteomes" id="UP000037387">
    <property type="component" value="Unassembled WGS sequence"/>
</dbReference>
<protein>
    <recommendedName>
        <fullName evidence="4">Pilus assembly protein TadE</fullName>
    </recommendedName>
</protein>
<reference evidence="2 3" key="1">
    <citation type="journal article" date="2015" name="Sci. Rep.">
        <title>Functional and structural properties of a novel cellulosome-like multienzyme complex: efficient glycoside hydrolysis of water-insoluble 7-xylosyl-10-deacetylpaclitaxel.</title>
        <authorList>
            <person name="Dou T.Y."/>
            <person name="Luan H.W."/>
            <person name="Ge G.B."/>
            <person name="Dong M.M."/>
            <person name="Zou H.F."/>
            <person name="He Y.Q."/>
            <person name="Cui P."/>
            <person name="Wang J.Y."/>
            <person name="Hao D.C."/>
            <person name="Yang S.L."/>
            <person name="Yang L."/>
        </authorList>
    </citation>
    <scope>NUCLEOTIDE SEQUENCE [LARGE SCALE GENOMIC DNA]</scope>
    <source>
        <strain evidence="2 3">F16</strain>
    </source>
</reference>
<keyword evidence="3" id="KW-1185">Reference proteome</keyword>
<keyword evidence="1" id="KW-1133">Transmembrane helix</keyword>
<sequence length="159" mass="16564">MIRRLRVLLVRLTGGGPRAEQGSAVVEFLGVALVLLVPVVYLVLTAGRLQAATFAVEGASREAARAFVTAPSGDDGARLAEAAVRLALDDQGFRPGGDVLTISCSATPCLEPGAEVVARVKFEVPLPLVPSFVRAAVPLAVPVEAQHVASVDEYAARRP</sequence>
<accession>A0A0M0F5A9</accession>
<evidence type="ECO:0000313" key="2">
    <source>
        <dbReference type="EMBL" id="KON72557.1"/>
    </source>
</evidence>
<dbReference type="PATRIC" id="fig|1350482.3.peg.3078"/>
<evidence type="ECO:0008006" key="4">
    <source>
        <dbReference type="Google" id="ProtNLM"/>
    </source>
</evidence>
<dbReference type="RefSeq" id="WP_313664144.1">
    <property type="nucleotide sequence ID" value="NZ_KQ435292.1"/>
</dbReference>
<dbReference type="AlphaFoldDB" id="A0A0M0F5A9"/>
<dbReference type="EMBL" id="ATNL01000011">
    <property type="protein sequence ID" value="KON72557.1"/>
    <property type="molecule type" value="Genomic_DNA"/>
</dbReference>